<dbReference type="SUPFAM" id="SSF102546">
    <property type="entry name" value="RbsD-like"/>
    <property type="match status" value="1"/>
</dbReference>
<keyword evidence="7" id="KW-1185">Reference proteome</keyword>
<dbReference type="OrthoDB" id="9805009at2"/>
<dbReference type="GO" id="GO:0016872">
    <property type="term" value="F:intramolecular lyase activity"/>
    <property type="evidence" value="ECO:0007669"/>
    <property type="project" value="InterPro"/>
</dbReference>
<evidence type="ECO:0000256" key="1">
    <source>
        <dbReference type="ARBA" id="ARBA00000223"/>
    </source>
</evidence>
<evidence type="ECO:0000256" key="4">
    <source>
        <dbReference type="ARBA" id="ARBA00023235"/>
    </source>
</evidence>
<dbReference type="eggNOG" id="COG1869">
    <property type="taxonomic scope" value="Bacteria"/>
</dbReference>
<organism evidence="6 7">
    <name type="scientific">Lentisphaera araneosa HTCC2155</name>
    <dbReference type="NCBI Taxonomy" id="313628"/>
    <lineage>
        <taxon>Bacteria</taxon>
        <taxon>Pseudomonadati</taxon>
        <taxon>Lentisphaerota</taxon>
        <taxon>Lentisphaeria</taxon>
        <taxon>Lentisphaerales</taxon>
        <taxon>Lentisphaeraceae</taxon>
        <taxon>Lentisphaera</taxon>
    </lineage>
</organism>
<comment type="catalytic activity">
    <reaction evidence="1">
        <text>beta-D-ribopyranose = beta-D-ribofuranose</text>
        <dbReference type="Rhea" id="RHEA:25432"/>
        <dbReference type="ChEBI" id="CHEBI:27476"/>
        <dbReference type="ChEBI" id="CHEBI:47002"/>
        <dbReference type="EC" id="5.4.99.62"/>
    </reaction>
</comment>
<sequence>MFNHPLLNPALHELLMRVRHTNTIVISDKGFPFWPEIETIDISLADDQPSVLDVLKVILPHFTVGKCWMAEEFNSWNNEETKKQFAAVLSDIPREFKDHDEFKKLVPKAIGLIRTGGTASYSNIILESA</sequence>
<keyword evidence="5" id="KW-0119">Carbohydrate metabolism</keyword>
<protein>
    <recommendedName>
        <fullName evidence="2">D-ribose pyranase</fullName>
        <ecNumber evidence="2">5.4.99.62</ecNumber>
    </recommendedName>
</protein>
<dbReference type="Gene3D" id="3.40.1650.10">
    <property type="entry name" value="RbsD-like domain"/>
    <property type="match status" value="1"/>
</dbReference>
<dbReference type="Proteomes" id="UP000004947">
    <property type="component" value="Unassembled WGS sequence"/>
</dbReference>
<dbReference type="PANTHER" id="PTHR37831">
    <property type="entry name" value="D-RIBOSE PYRANASE"/>
    <property type="match status" value="1"/>
</dbReference>
<evidence type="ECO:0000256" key="5">
    <source>
        <dbReference type="ARBA" id="ARBA00023277"/>
    </source>
</evidence>
<dbReference type="GO" id="GO:0005829">
    <property type="term" value="C:cytosol"/>
    <property type="evidence" value="ECO:0007669"/>
    <property type="project" value="TreeGrafter"/>
</dbReference>
<gene>
    <name evidence="6" type="ORF">LNTAR_09344</name>
</gene>
<dbReference type="GO" id="GO:0019303">
    <property type="term" value="P:D-ribose catabolic process"/>
    <property type="evidence" value="ECO:0007669"/>
    <property type="project" value="TreeGrafter"/>
</dbReference>
<keyword evidence="4" id="KW-0413">Isomerase</keyword>
<accession>A6DIB0</accession>
<dbReference type="InterPro" id="IPR023750">
    <property type="entry name" value="RbsD-like_sf"/>
</dbReference>
<dbReference type="PANTHER" id="PTHR37831:SF1">
    <property type="entry name" value="D-RIBOSE PYRANASE"/>
    <property type="match status" value="1"/>
</dbReference>
<dbReference type="GO" id="GO:0062193">
    <property type="term" value="F:D-ribose pyranase activity"/>
    <property type="evidence" value="ECO:0007669"/>
    <property type="project" value="UniProtKB-EC"/>
</dbReference>
<reference evidence="6 7" key="1">
    <citation type="journal article" date="2010" name="J. Bacteriol.">
        <title>Genome sequence of Lentisphaera araneosa HTCC2155T, the type species of the order Lentisphaerales in the phylum Lentisphaerae.</title>
        <authorList>
            <person name="Thrash J.C."/>
            <person name="Cho J.C."/>
            <person name="Vergin K.L."/>
            <person name="Morris R.M."/>
            <person name="Giovannoni S.J."/>
        </authorList>
    </citation>
    <scope>NUCLEOTIDE SEQUENCE [LARGE SCALE GENOMIC DNA]</scope>
    <source>
        <strain evidence="6 7">HTCC2155</strain>
    </source>
</reference>
<evidence type="ECO:0000256" key="3">
    <source>
        <dbReference type="ARBA" id="ARBA00022490"/>
    </source>
</evidence>
<evidence type="ECO:0000313" key="6">
    <source>
        <dbReference type="EMBL" id="EDM28764.1"/>
    </source>
</evidence>
<dbReference type="Pfam" id="PF05025">
    <property type="entry name" value="RbsD_FucU"/>
    <property type="match status" value="1"/>
</dbReference>
<dbReference type="InterPro" id="IPR023064">
    <property type="entry name" value="D-ribose_pyranase"/>
</dbReference>
<dbReference type="GO" id="GO:0048029">
    <property type="term" value="F:monosaccharide binding"/>
    <property type="evidence" value="ECO:0007669"/>
    <property type="project" value="InterPro"/>
</dbReference>
<dbReference type="AlphaFoldDB" id="A6DIB0"/>
<keyword evidence="3" id="KW-0963">Cytoplasm</keyword>
<proteinExistence type="predicted"/>
<dbReference type="InterPro" id="IPR007721">
    <property type="entry name" value="RbsD_FucU"/>
</dbReference>
<dbReference type="RefSeq" id="WP_007277641.1">
    <property type="nucleotide sequence ID" value="NZ_ABCK01000004.1"/>
</dbReference>
<dbReference type="EC" id="5.4.99.62" evidence="2"/>
<dbReference type="STRING" id="313628.LNTAR_09344"/>
<evidence type="ECO:0000313" key="7">
    <source>
        <dbReference type="Proteomes" id="UP000004947"/>
    </source>
</evidence>
<name>A6DIB0_9BACT</name>
<comment type="caution">
    <text evidence="6">The sequence shown here is derived from an EMBL/GenBank/DDBJ whole genome shotgun (WGS) entry which is preliminary data.</text>
</comment>
<dbReference type="EMBL" id="ABCK01000004">
    <property type="protein sequence ID" value="EDM28764.1"/>
    <property type="molecule type" value="Genomic_DNA"/>
</dbReference>
<evidence type="ECO:0000256" key="2">
    <source>
        <dbReference type="ARBA" id="ARBA00012862"/>
    </source>
</evidence>